<name>A0AAD9YGK2_COLKA</name>
<reference evidence="2" key="1">
    <citation type="submission" date="2023-02" db="EMBL/GenBank/DDBJ databases">
        <title>Colletotrichum kahawae CIFC_Que2 genome sequencing and assembly.</title>
        <authorList>
            <person name="Baroncelli R."/>
        </authorList>
    </citation>
    <scope>NUCLEOTIDE SEQUENCE</scope>
    <source>
        <strain evidence="2">CIFC_Que2</strain>
    </source>
</reference>
<feature type="region of interest" description="Disordered" evidence="1">
    <location>
        <begin position="16"/>
        <end position="37"/>
    </location>
</feature>
<accession>A0AAD9YGK2</accession>
<proteinExistence type="predicted"/>
<evidence type="ECO:0000313" key="2">
    <source>
        <dbReference type="EMBL" id="KAK2767255.1"/>
    </source>
</evidence>
<evidence type="ECO:0000313" key="3">
    <source>
        <dbReference type="Proteomes" id="UP001281614"/>
    </source>
</evidence>
<protein>
    <submittedName>
        <fullName evidence="2">Uncharacterized protein</fullName>
    </submittedName>
</protein>
<dbReference type="Proteomes" id="UP001281614">
    <property type="component" value="Unassembled WGS sequence"/>
</dbReference>
<organism evidence="2 3">
    <name type="scientific">Colletotrichum kahawae</name>
    <name type="common">Coffee berry disease fungus</name>
    <dbReference type="NCBI Taxonomy" id="34407"/>
    <lineage>
        <taxon>Eukaryota</taxon>
        <taxon>Fungi</taxon>
        <taxon>Dikarya</taxon>
        <taxon>Ascomycota</taxon>
        <taxon>Pezizomycotina</taxon>
        <taxon>Sordariomycetes</taxon>
        <taxon>Hypocreomycetidae</taxon>
        <taxon>Glomerellales</taxon>
        <taxon>Glomerellaceae</taxon>
        <taxon>Colletotrichum</taxon>
        <taxon>Colletotrichum gloeosporioides species complex</taxon>
    </lineage>
</organism>
<keyword evidence="3" id="KW-1185">Reference proteome</keyword>
<evidence type="ECO:0000256" key="1">
    <source>
        <dbReference type="SAM" id="MobiDB-lite"/>
    </source>
</evidence>
<sequence>MPLLKLPATGRVQLGPASFASKIPPSNEPTNTPGGPASQPHNIIVILIIASACLLHTPHLAPTSDHFLLQAFHLSPPGSSLKLEPCDNGA</sequence>
<gene>
    <name evidence="2" type="ORF">CKAH01_15298</name>
</gene>
<comment type="caution">
    <text evidence="2">The sequence shown here is derived from an EMBL/GenBank/DDBJ whole genome shotgun (WGS) entry which is preliminary data.</text>
</comment>
<dbReference type="AlphaFoldDB" id="A0AAD9YGK2"/>
<dbReference type="EMBL" id="VYYT01000117">
    <property type="protein sequence ID" value="KAK2767255.1"/>
    <property type="molecule type" value="Genomic_DNA"/>
</dbReference>